<evidence type="ECO:0000313" key="1">
    <source>
        <dbReference type="EMBL" id="CAK9005030.1"/>
    </source>
</evidence>
<proteinExistence type="predicted"/>
<comment type="caution">
    <text evidence="1">The sequence shown here is derived from an EMBL/GenBank/DDBJ whole genome shotgun (WGS) entry which is preliminary data.</text>
</comment>
<sequence>MEKPRVRLPPEVAEDSSDLEFWRSESWVQLWSAQPLLLPLPGTAADLVRKALLPGSKVDFPQITEICELISEKPQEASEAIRLLVAAMRDKDVPFRKKLKALTITNEMLYDERAVLGFREVPGLQPALTTLRAVKDSGLSEYVDENLRMLATEVEKVCFSESGGSQGHASRLRNFGSAVRNNLEAAGFARSPSRHKGEGAG</sequence>
<dbReference type="SUPFAM" id="SSF48464">
    <property type="entry name" value="ENTH/VHS domain"/>
    <property type="match status" value="1"/>
</dbReference>
<protein>
    <submittedName>
        <fullName evidence="1">Uncharacterized protein</fullName>
    </submittedName>
</protein>
<name>A0ABP0IR05_9DINO</name>
<organism evidence="1 2">
    <name type="scientific">Durusdinium trenchii</name>
    <dbReference type="NCBI Taxonomy" id="1381693"/>
    <lineage>
        <taxon>Eukaryota</taxon>
        <taxon>Sar</taxon>
        <taxon>Alveolata</taxon>
        <taxon>Dinophyceae</taxon>
        <taxon>Suessiales</taxon>
        <taxon>Symbiodiniaceae</taxon>
        <taxon>Durusdinium</taxon>
    </lineage>
</organism>
<keyword evidence="2" id="KW-1185">Reference proteome</keyword>
<dbReference type="Proteomes" id="UP001642464">
    <property type="component" value="Unassembled WGS sequence"/>
</dbReference>
<evidence type="ECO:0000313" key="2">
    <source>
        <dbReference type="Proteomes" id="UP001642464"/>
    </source>
</evidence>
<reference evidence="1 2" key="1">
    <citation type="submission" date="2024-02" db="EMBL/GenBank/DDBJ databases">
        <authorList>
            <person name="Chen Y."/>
            <person name="Shah S."/>
            <person name="Dougan E. K."/>
            <person name="Thang M."/>
            <person name="Chan C."/>
        </authorList>
    </citation>
    <scope>NUCLEOTIDE SEQUENCE [LARGE SCALE GENOMIC DNA]</scope>
</reference>
<gene>
    <name evidence="1" type="ORF">SCF082_LOCUS8419</name>
</gene>
<dbReference type="InterPro" id="IPR008942">
    <property type="entry name" value="ENTH_VHS"/>
</dbReference>
<dbReference type="EMBL" id="CAXAMM010004803">
    <property type="protein sequence ID" value="CAK9005030.1"/>
    <property type="molecule type" value="Genomic_DNA"/>
</dbReference>
<accession>A0ABP0IR05</accession>